<dbReference type="GO" id="GO:0005737">
    <property type="term" value="C:cytoplasm"/>
    <property type="evidence" value="ECO:0007669"/>
    <property type="project" value="TreeGrafter"/>
</dbReference>
<evidence type="ECO:0000259" key="5">
    <source>
        <dbReference type="SMART" id="SM01086"/>
    </source>
</evidence>
<dbReference type="Pfam" id="PF17871">
    <property type="entry name" value="AAA_lid_9"/>
    <property type="match status" value="1"/>
</dbReference>
<evidence type="ECO:0000256" key="3">
    <source>
        <dbReference type="ARBA" id="ARBA00023186"/>
    </source>
</evidence>
<dbReference type="Gene3D" id="3.40.50.300">
    <property type="entry name" value="P-loop containing nucleotide triphosphate hydrolases"/>
    <property type="match status" value="2"/>
</dbReference>
<evidence type="ECO:0000313" key="7">
    <source>
        <dbReference type="Proteomes" id="UP000824200"/>
    </source>
</evidence>
<dbReference type="InterPro" id="IPR027417">
    <property type="entry name" value="P-loop_NTPase"/>
</dbReference>
<dbReference type="InterPro" id="IPR003959">
    <property type="entry name" value="ATPase_AAA_core"/>
</dbReference>
<dbReference type="PANTHER" id="PTHR11638">
    <property type="entry name" value="ATP-DEPENDENT CLP PROTEASE"/>
    <property type="match status" value="1"/>
</dbReference>
<dbReference type="SMART" id="SM01086">
    <property type="entry name" value="ClpB_D2-small"/>
    <property type="match status" value="1"/>
</dbReference>
<dbReference type="Pfam" id="PF10431">
    <property type="entry name" value="ClpB_D2-small"/>
    <property type="match status" value="1"/>
</dbReference>
<evidence type="ECO:0000256" key="2">
    <source>
        <dbReference type="ARBA" id="ARBA00022840"/>
    </source>
</evidence>
<dbReference type="Gene3D" id="1.10.8.60">
    <property type="match status" value="2"/>
</dbReference>
<keyword evidence="6" id="KW-0378">Hydrolase</keyword>
<evidence type="ECO:0000259" key="4">
    <source>
        <dbReference type="SMART" id="SM00382"/>
    </source>
</evidence>
<dbReference type="GO" id="GO:0016887">
    <property type="term" value="F:ATP hydrolysis activity"/>
    <property type="evidence" value="ECO:0007669"/>
    <property type="project" value="InterPro"/>
</dbReference>
<dbReference type="InterPro" id="IPR036628">
    <property type="entry name" value="Clp_N_dom_sf"/>
</dbReference>
<dbReference type="Proteomes" id="UP000824200">
    <property type="component" value="Unassembled WGS sequence"/>
</dbReference>
<proteinExistence type="predicted"/>
<reference evidence="6" key="1">
    <citation type="submission" date="2020-10" db="EMBL/GenBank/DDBJ databases">
        <authorList>
            <person name="Gilroy R."/>
        </authorList>
    </citation>
    <scope>NUCLEOTIDE SEQUENCE</scope>
    <source>
        <strain evidence="6">CHK121-14286</strain>
    </source>
</reference>
<dbReference type="AlphaFoldDB" id="A0A9D1E4P7"/>
<feature type="domain" description="Clp ATPase C-terminal" evidence="5">
    <location>
        <begin position="723"/>
        <end position="811"/>
    </location>
</feature>
<comment type="caution">
    <text evidence="6">The sequence shown here is derived from an EMBL/GenBank/DDBJ whole genome shotgun (WGS) entry which is preliminary data.</text>
</comment>
<dbReference type="FunFam" id="3.40.50.300:FF:000025">
    <property type="entry name" value="ATP-dependent Clp protease subunit"/>
    <property type="match status" value="1"/>
</dbReference>
<feature type="domain" description="AAA+ ATPase" evidence="4">
    <location>
        <begin position="213"/>
        <end position="358"/>
    </location>
</feature>
<reference evidence="6" key="2">
    <citation type="journal article" date="2021" name="PeerJ">
        <title>Extensive microbial diversity within the chicken gut microbiome revealed by metagenomics and culture.</title>
        <authorList>
            <person name="Gilroy R."/>
            <person name="Ravi A."/>
            <person name="Getino M."/>
            <person name="Pursley I."/>
            <person name="Horton D.L."/>
            <person name="Alikhan N.F."/>
            <person name="Baker D."/>
            <person name="Gharbi K."/>
            <person name="Hall N."/>
            <person name="Watson M."/>
            <person name="Adriaenssens E.M."/>
            <person name="Foster-Nyarko E."/>
            <person name="Jarju S."/>
            <person name="Secka A."/>
            <person name="Antonio M."/>
            <person name="Oren A."/>
            <person name="Chaudhuri R.R."/>
            <person name="La Ragione R."/>
            <person name="Hildebrand F."/>
            <person name="Pallen M.J."/>
        </authorList>
    </citation>
    <scope>NUCLEOTIDE SEQUENCE</scope>
    <source>
        <strain evidence="6">CHK121-14286</strain>
    </source>
</reference>
<dbReference type="GO" id="GO:0008233">
    <property type="term" value="F:peptidase activity"/>
    <property type="evidence" value="ECO:0007669"/>
    <property type="project" value="UniProtKB-KW"/>
</dbReference>
<keyword evidence="6" id="KW-0645">Protease</keyword>
<dbReference type="PRINTS" id="PR00300">
    <property type="entry name" value="CLPPROTEASEA"/>
</dbReference>
<accession>A0A9D1E4P7</accession>
<dbReference type="EMBL" id="DVHL01000036">
    <property type="protein sequence ID" value="HIR66092.1"/>
    <property type="molecule type" value="Genomic_DNA"/>
</dbReference>
<organism evidence="6 7">
    <name type="scientific">Candidatus Fimimonas gallinarum</name>
    <dbReference type="NCBI Taxonomy" id="2840821"/>
    <lineage>
        <taxon>Bacteria</taxon>
        <taxon>Pseudomonadati</taxon>
        <taxon>Myxococcota</taxon>
        <taxon>Myxococcia</taxon>
        <taxon>Myxococcales</taxon>
        <taxon>Cystobacterineae</taxon>
        <taxon>Myxococcaceae</taxon>
        <taxon>Myxococcaceae incertae sedis</taxon>
        <taxon>Candidatus Fimimonas</taxon>
    </lineage>
</organism>
<dbReference type="SMART" id="SM00382">
    <property type="entry name" value="AAA"/>
    <property type="match status" value="2"/>
</dbReference>
<dbReference type="GO" id="GO:0034605">
    <property type="term" value="P:cellular response to heat"/>
    <property type="evidence" value="ECO:0007669"/>
    <property type="project" value="TreeGrafter"/>
</dbReference>
<dbReference type="Pfam" id="PF00004">
    <property type="entry name" value="AAA"/>
    <property type="match status" value="1"/>
</dbReference>
<dbReference type="CDD" id="cd00009">
    <property type="entry name" value="AAA"/>
    <property type="match status" value="1"/>
</dbReference>
<dbReference type="GO" id="GO:0005524">
    <property type="term" value="F:ATP binding"/>
    <property type="evidence" value="ECO:0007669"/>
    <property type="project" value="UniProtKB-KW"/>
</dbReference>
<dbReference type="InterPro" id="IPR003593">
    <property type="entry name" value="AAA+_ATPase"/>
</dbReference>
<dbReference type="InterPro" id="IPR041546">
    <property type="entry name" value="ClpA/ClpB_AAA_lid"/>
</dbReference>
<dbReference type="Gene3D" id="4.10.860.10">
    <property type="entry name" value="UVR domain"/>
    <property type="match status" value="1"/>
</dbReference>
<sequence length="813" mass="90641">MVLDNAYMYARQLRVPAFKAEHVLYQLSVVDSDAKKMLEEFGLTKDNLGLIRTGRGGPLTDSKEVQELVARATFFSQSFGQKDVTCTHALLAILSMQDSYAYDKIRFLLRQRGKTPQEMYQRVLKTCPNWEKIGNFTRSPVVTPVARAESDDGLHREFDSVEGERAKSLDKPQTSAIEFGFDLTEKALAGGFDPVIGRETETARVVQTLTRRTKNNPVLVGEAGVGKTAVVEGLAMAMSQGHVPAELQGKRLVELDLAGMVAGTRYRGDFEERLKRVVSQVIAAGDVILFIDEIHNLVGAGGSAERSMDAAEILKPALARGQLQIVGATTTAEYSRYIESDPALERRFQPITVNEPSPEMAIKIVSGVKSKYEKHHGVQITEEAIRAAVLLSVRYINDRYLPDKAFDVIDEACSKLKIKTFAVPQRLVQLSSQLSELKRKRDVALSLHNTEEVEAINKKFNEVYFSYEFEQSAYEEKLAQHKCQLTAEDVKAVISQMTGVPVTQISREERDKLVHLEEELQKRVIGQQQAVRVVAMAVRRQRAGLKDPNKPIGSFIFVGPTGVGKTELTKALAESLFGDSNGVIRVDMSEYMDKQSTAKLIGAPPGYVGYEERGYLTEQVRKKPYSVVLFDEIEKAHPDVFNLLLQILDEGRLTDSHGKTVDFKNTVIIMTSNIGVGDQQIKIGFGQSNDYAAMRDSVERALKNFFRPEFLNRVDEVVVFNYLGEAEALKITELLCSNLHKRLQGTVNLKFTDKAVRAIAKAGFDKEYGARPLKRTIQRKVEDALAEKILLGEVHQGDTVVVDAIGEAITFRR</sequence>
<evidence type="ECO:0000313" key="6">
    <source>
        <dbReference type="EMBL" id="HIR66092.1"/>
    </source>
</evidence>
<name>A0A9D1E4P7_9BACT</name>
<dbReference type="Pfam" id="PF07724">
    <property type="entry name" value="AAA_2"/>
    <property type="match status" value="1"/>
</dbReference>
<keyword evidence="1" id="KW-0547">Nucleotide-binding</keyword>
<dbReference type="SUPFAM" id="SSF52540">
    <property type="entry name" value="P-loop containing nucleoside triphosphate hydrolases"/>
    <property type="match status" value="2"/>
</dbReference>
<dbReference type="GO" id="GO:0006508">
    <property type="term" value="P:proteolysis"/>
    <property type="evidence" value="ECO:0007669"/>
    <property type="project" value="UniProtKB-KW"/>
</dbReference>
<dbReference type="Gene3D" id="1.10.1780.10">
    <property type="entry name" value="Clp, N-terminal domain"/>
    <property type="match status" value="1"/>
</dbReference>
<dbReference type="InterPro" id="IPR050130">
    <property type="entry name" value="ClpA_ClpB"/>
</dbReference>
<keyword evidence="2 6" id="KW-0067">ATP-binding</keyword>
<dbReference type="CDD" id="cd19499">
    <property type="entry name" value="RecA-like_ClpB_Hsp104-like"/>
    <property type="match status" value="1"/>
</dbReference>
<dbReference type="InterPro" id="IPR019489">
    <property type="entry name" value="Clp_ATPase_C"/>
</dbReference>
<dbReference type="PANTHER" id="PTHR11638:SF175">
    <property type="entry name" value="ATP-DEPENDENT CLP PROTEASE, ATP-BINDING SUBUNIT CLPC"/>
    <property type="match status" value="1"/>
</dbReference>
<gene>
    <name evidence="6" type="ORF">IAC95_04365</name>
</gene>
<keyword evidence="3" id="KW-0143">Chaperone</keyword>
<feature type="domain" description="AAA+ ATPase" evidence="4">
    <location>
        <begin position="551"/>
        <end position="716"/>
    </location>
</feature>
<protein>
    <submittedName>
        <fullName evidence="6">ATP-dependent Clp protease ATP-binding subunit</fullName>
    </submittedName>
</protein>
<dbReference type="PROSITE" id="PS00871">
    <property type="entry name" value="CLPAB_2"/>
    <property type="match status" value="1"/>
</dbReference>
<evidence type="ECO:0000256" key="1">
    <source>
        <dbReference type="ARBA" id="ARBA00022741"/>
    </source>
</evidence>
<dbReference type="InterPro" id="IPR028299">
    <property type="entry name" value="ClpA/B_CS2"/>
</dbReference>
<dbReference type="InterPro" id="IPR001270">
    <property type="entry name" value="ClpA/B"/>
</dbReference>
<dbReference type="SUPFAM" id="SSF81923">
    <property type="entry name" value="Double Clp-N motif"/>
    <property type="match status" value="1"/>
</dbReference>